<dbReference type="Proteomes" id="UP000016923">
    <property type="component" value="Unassembled WGS sequence"/>
</dbReference>
<name>S3C770_OPHP1</name>
<feature type="compositionally biased region" description="Low complexity" evidence="1">
    <location>
        <begin position="31"/>
        <end position="52"/>
    </location>
</feature>
<organism evidence="2 3">
    <name type="scientific">Ophiostoma piceae (strain UAMH 11346)</name>
    <name type="common">Sap stain fungus</name>
    <dbReference type="NCBI Taxonomy" id="1262450"/>
    <lineage>
        <taxon>Eukaryota</taxon>
        <taxon>Fungi</taxon>
        <taxon>Dikarya</taxon>
        <taxon>Ascomycota</taxon>
        <taxon>Pezizomycotina</taxon>
        <taxon>Sordariomycetes</taxon>
        <taxon>Sordariomycetidae</taxon>
        <taxon>Ophiostomatales</taxon>
        <taxon>Ophiostomataceae</taxon>
        <taxon>Ophiostoma</taxon>
    </lineage>
</organism>
<dbReference type="PANTHER" id="PTHR39606">
    <property type="entry name" value="SURFACE PROTEIN, PUTATIVE-RELATED"/>
    <property type="match status" value="1"/>
</dbReference>
<keyword evidence="3" id="KW-1185">Reference proteome</keyword>
<dbReference type="OrthoDB" id="2590867at2759"/>
<evidence type="ECO:0000313" key="3">
    <source>
        <dbReference type="Proteomes" id="UP000016923"/>
    </source>
</evidence>
<dbReference type="eggNOG" id="ENOG502RKWN">
    <property type="taxonomic scope" value="Eukaryota"/>
</dbReference>
<evidence type="ECO:0000256" key="1">
    <source>
        <dbReference type="SAM" id="MobiDB-lite"/>
    </source>
</evidence>
<proteinExistence type="predicted"/>
<accession>S3C770</accession>
<evidence type="ECO:0000313" key="2">
    <source>
        <dbReference type="EMBL" id="EPE09394.1"/>
    </source>
</evidence>
<dbReference type="EMBL" id="KE148147">
    <property type="protein sequence ID" value="EPE09394.1"/>
    <property type="molecule type" value="Genomic_DNA"/>
</dbReference>
<reference evidence="2 3" key="1">
    <citation type="journal article" date="2013" name="BMC Genomics">
        <title>The genome and transcriptome of the pine saprophyte Ophiostoma piceae, and a comparison with the bark beetle-associated pine pathogen Grosmannia clavigera.</title>
        <authorList>
            <person name="Haridas S."/>
            <person name="Wang Y."/>
            <person name="Lim L."/>
            <person name="Massoumi Alamouti S."/>
            <person name="Jackman S."/>
            <person name="Docking R."/>
            <person name="Robertson G."/>
            <person name="Birol I."/>
            <person name="Bohlmann J."/>
            <person name="Breuil C."/>
        </authorList>
    </citation>
    <scope>NUCLEOTIDE SEQUENCE [LARGE SCALE GENOMIC DNA]</scope>
    <source>
        <strain evidence="2 3">UAMH 11346</strain>
    </source>
</reference>
<feature type="region of interest" description="Disordered" evidence="1">
    <location>
        <begin position="159"/>
        <end position="197"/>
    </location>
</feature>
<gene>
    <name evidence="2" type="ORF">F503_07170</name>
</gene>
<feature type="region of interest" description="Disordered" evidence="1">
    <location>
        <begin position="1"/>
        <end position="63"/>
    </location>
</feature>
<dbReference type="HOGENOM" id="CLU_1504393_0_0_1"/>
<dbReference type="STRING" id="1262450.S3C770"/>
<dbReference type="AlphaFoldDB" id="S3C770"/>
<sequence>MGILHPDQRTYPTTATHGTAGGAYGEHPGVAAGTHIPTTQTTATGPAPNTAGPHRHDVLNKLDPSVDSDMSKVSTAAAAGTAAHTHNANTTHHNRHGVSPAIAAGVGAGLGGGAAHHHNHHNNGVTHGTTAPSAAYNNGGLGVAGTGHQNQYRQNQAVPVTGASGATGPARNTAGPHQSDMVNRLDPTVDSQTGLRR</sequence>
<dbReference type="VEuPathDB" id="FungiDB:F503_07170"/>
<dbReference type="PANTHER" id="PTHR39606:SF1">
    <property type="entry name" value="CELL SURFACE PROTEIN"/>
    <property type="match status" value="1"/>
</dbReference>
<protein>
    <submittedName>
        <fullName evidence="2">Dehydrin (Type DHN1)</fullName>
    </submittedName>
</protein>